<reference evidence="1 2" key="1">
    <citation type="submission" date="2024-02" db="EMBL/GenBank/DDBJ databases">
        <title>De novo assembly and annotation of 12 fungi associated with fruit tree decline syndrome in Ontario, Canada.</title>
        <authorList>
            <person name="Sulman M."/>
            <person name="Ellouze W."/>
            <person name="Ilyukhin E."/>
        </authorList>
    </citation>
    <scope>NUCLEOTIDE SEQUENCE [LARGE SCALE GENOMIC DNA]</scope>
    <source>
        <strain evidence="1 2">M97-236</strain>
    </source>
</reference>
<organism evidence="1 2">
    <name type="scientific">Nothophoma quercina</name>
    <dbReference type="NCBI Taxonomy" id="749835"/>
    <lineage>
        <taxon>Eukaryota</taxon>
        <taxon>Fungi</taxon>
        <taxon>Dikarya</taxon>
        <taxon>Ascomycota</taxon>
        <taxon>Pezizomycotina</taxon>
        <taxon>Dothideomycetes</taxon>
        <taxon>Pleosporomycetidae</taxon>
        <taxon>Pleosporales</taxon>
        <taxon>Pleosporineae</taxon>
        <taxon>Didymellaceae</taxon>
        <taxon>Nothophoma</taxon>
    </lineage>
</organism>
<sequence length="60" mass="6606">MDGVAKMHNAKVEAKGMRVRTVEGDVEAAKGTEMEAPKPNKGPVRKLAHYLNVFELIEGR</sequence>
<proteinExistence type="predicted"/>
<dbReference type="EMBL" id="JAKIXB020000031">
    <property type="protein sequence ID" value="KAL1595594.1"/>
    <property type="molecule type" value="Genomic_DNA"/>
</dbReference>
<evidence type="ECO:0000313" key="2">
    <source>
        <dbReference type="Proteomes" id="UP001521222"/>
    </source>
</evidence>
<accession>A0ABR3QTW2</accession>
<name>A0ABR3QTW2_9PLEO</name>
<keyword evidence="2" id="KW-1185">Reference proteome</keyword>
<gene>
    <name evidence="1" type="ORF">SLS59_008232</name>
</gene>
<comment type="caution">
    <text evidence="1">The sequence shown here is derived from an EMBL/GenBank/DDBJ whole genome shotgun (WGS) entry which is preliminary data.</text>
</comment>
<protein>
    <submittedName>
        <fullName evidence="1">Uncharacterized protein</fullName>
    </submittedName>
</protein>
<evidence type="ECO:0000313" key="1">
    <source>
        <dbReference type="EMBL" id="KAL1595594.1"/>
    </source>
</evidence>
<dbReference type="Proteomes" id="UP001521222">
    <property type="component" value="Unassembled WGS sequence"/>
</dbReference>